<dbReference type="InterPro" id="IPR036219">
    <property type="entry name" value="eEF-1beta-like_sf"/>
</dbReference>
<name>A0A8B7SKZ5_HIPAR</name>
<dbReference type="InterPro" id="IPR018940">
    <property type="entry name" value="EF-1_beta_acid_region_euk"/>
</dbReference>
<feature type="domain" description="Translation elongation factor EF1B beta/delta subunit guanine nucleotide exchange" evidence="7">
    <location>
        <begin position="660"/>
        <end position="746"/>
    </location>
</feature>
<dbReference type="GeneID" id="109390829"/>
<feature type="region of interest" description="Disordered" evidence="6">
    <location>
        <begin position="286"/>
        <end position="320"/>
    </location>
</feature>
<dbReference type="InterPro" id="IPR014717">
    <property type="entry name" value="Transl_elong_EF1B/ribsomal_bS6"/>
</dbReference>
<feature type="domain" description="Elongation factor 1 beta central acidic region eukaryote" evidence="8">
    <location>
        <begin position="625"/>
        <end position="651"/>
    </location>
</feature>
<evidence type="ECO:0000256" key="3">
    <source>
        <dbReference type="ARBA" id="ARBA00022917"/>
    </source>
</evidence>
<dbReference type="PANTHER" id="PTHR11595">
    <property type="entry name" value="EF-HAND AND COILED-COIL DOMAIN-CONTAINING FAMILY MEMBER"/>
    <property type="match status" value="1"/>
</dbReference>
<dbReference type="Pfam" id="PF00736">
    <property type="entry name" value="EF1_GNE"/>
    <property type="match status" value="1"/>
</dbReference>
<reference evidence="10" key="1">
    <citation type="submission" date="2025-08" db="UniProtKB">
        <authorList>
            <consortium name="RefSeq"/>
        </authorList>
    </citation>
    <scope>IDENTIFICATION</scope>
    <source>
        <tissue evidence="10">Muscle</tissue>
    </source>
</reference>
<evidence type="ECO:0000256" key="4">
    <source>
        <dbReference type="ARBA" id="ARBA00039378"/>
    </source>
</evidence>
<dbReference type="PROSITE" id="PS00824">
    <property type="entry name" value="EF1BD_1"/>
    <property type="match status" value="1"/>
</dbReference>
<protein>
    <recommendedName>
        <fullName evidence="4">Elongation factor 1-delta</fullName>
    </recommendedName>
</protein>
<keyword evidence="3 5" id="KW-0648">Protein biosynthesis</keyword>
<dbReference type="Pfam" id="PF10587">
    <property type="entry name" value="EF-1_beta_acid"/>
    <property type="match status" value="1"/>
</dbReference>
<keyword evidence="2 5" id="KW-0251">Elongation factor</keyword>
<evidence type="ECO:0000256" key="6">
    <source>
        <dbReference type="SAM" id="MobiDB-lite"/>
    </source>
</evidence>
<feature type="compositionally biased region" description="Polar residues" evidence="6">
    <location>
        <begin position="287"/>
        <end position="298"/>
    </location>
</feature>
<dbReference type="PANTHER" id="PTHR11595:SF26">
    <property type="entry name" value="ELONGATION FACTOR 1-DELTA"/>
    <property type="match status" value="1"/>
</dbReference>
<comment type="similarity">
    <text evidence="1 5">Belongs to the EF-1-beta/EF-1-delta family.</text>
</comment>
<dbReference type="GO" id="GO:0005829">
    <property type="term" value="C:cytosol"/>
    <property type="evidence" value="ECO:0007669"/>
    <property type="project" value="TreeGrafter"/>
</dbReference>
<dbReference type="InterPro" id="IPR001326">
    <property type="entry name" value="Transl_elong_EF1B_B/D_CS"/>
</dbReference>
<dbReference type="Gene3D" id="3.30.70.60">
    <property type="match status" value="1"/>
</dbReference>
<dbReference type="SUPFAM" id="SSF54984">
    <property type="entry name" value="eEF-1beta-like"/>
    <property type="match status" value="1"/>
</dbReference>
<dbReference type="InterPro" id="IPR049720">
    <property type="entry name" value="EF1B_bsu/dsu"/>
</dbReference>
<dbReference type="FunFam" id="3.30.70.60:FF:000001">
    <property type="entry name" value="Elongation factor 1-beta 1 like"/>
    <property type="match status" value="1"/>
</dbReference>
<feature type="region of interest" description="Disordered" evidence="6">
    <location>
        <begin position="585"/>
        <end position="636"/>
    </location>
</feature>
<evidence type="ECO:0000256" key="2">
    <source>
        <dbReference type="ARBA" id="ARBA00022768"/>
    </source>
</evidence>
<dbReference type="OrthoDB" id="331763at2759"/>
<keyword evidence="9" id="KW-1185">Reference proteome</keyword>
<dbReference type="SMART" id="SM00888">
    <property type="entry name" value="EF1_GNE"/>
    <property type="match status" value="1"/>
</dbReference>
<evidence type="ECO:0000256" key="1">
    <source>
        <dbReference type="ARBA" id="ARBA00007411"/>
    </source>
</evidence>
<dbReference type="GO" id="GO:0003746">
    <property type="term" value="F:translation elongation factor activity"/>
    <property type="evidence" value="ECO:0007669"/>
    <property type="project" value="UniProtKB-KW"/>
</dbReference>
<dbReference type="CDD" id="cd00292">
    <property type="entry name" value="EF1B"/>
    <property type="match status" value="1"/>
</dbReference>
<dbReference type="CTD" id="1936"/>
<dbReference type="KEGG" id="hai:109390829"/>
<feature type="region of interest" description="Disordered" evidence="6">
    <location>
        <begin position="355"/>
        <end position="390"/>
    </location>
</feature>
<accession>A0A8B7SKZ5</accession>
<dbReference type="InterPro" id="IPR014038">
    <property type="entry name" value="EF1B_bsu/dsu_GNE"/>
</dbReference>
<sequence length="746" mass="82237">MARGVWKLVHTSLESMDARWIRNTSCSYKNTYVYTLRCMVLVYRCSVLPWVRLGVLACCLMVPPGKHPGLQPRSQAAWEGQACCAQPPSCLAFNAAWKMRSGKASCALETVWEDKQKYGDAERRFYEQEAMRAATAQQRLAEAPTANGPGQQDTEEVWEAAAPSSCRGDPGKGCDGARPLQKKRKRSPKNWLGQVDLALVGLSADHVWLDKPLFDQAESSYHQRLADVAAQAARPPALAPKGPCTHGSQVACHHVTWGIWVNKPAFDRAERAFVQWSQALLLAAEGSNRQGTPDTSQRAPAPDLALTRQPSPPANGQPPLGSLQALVQEVWLEKPRYDAAERGFYEALFDGHPPGKVHLQERGSQAEGARRGRRDRRGRNAVGSRRAGPRRVDGVVPSTLPYWYFLHKDAEAPWLSKPTYDSAECRYHAAEAVRMACCLEATVLAHRPAARAGPSVSSLRPNRKMATNFLVHEKIWFDKFKYDDAERKFYEQMNGPVAGSSRQVWAALGTTGCLPAPGGQALSAQRLFQSSGPAASSGPGGDHSELITRIASLEVENQSLRGVVQDLQQAICKLEARLSVLEKGSSAHRATAPQTQHVSPMRQVEPPTKKAATATEDDEDDDIDLFGSDDEDDKEAARLREERLRQYAEKKARKPALVAKSSILLDVKPWDDETDMAQLEACVRSVQLDGLTWGGSKLVPVGYGIRKLQIQCVVEDDKVGTDLLEEEITKFEEHVQSVDIAAFNKI</sequence>
<dbReference type="GO" id="GO:0005085">
    <property type="term" value="F:guanyl-nucleotide exchange factor activity"/>
    <property type="evidence" value="ECO:0007669"/>
    <property type="project" value="TreeGrafter"/>
</dbReference>
<dbReference type="Proteomes" id="UP000694851">
    <property type="component" value="Unplaced"/>
</dbReference>
<evidence type="ECO:0000313" key="9">
    <source>
        <dbReference type="Proteomes" id="UP000694851"/>
    </source>
</evidence>
<feature type="compositionally biased region" description="Acidic residues" evidence="6">
    <location>
        <begin position="615"/>
        <end position="634"/>
    </location>
</feature>
<dbReference type="PROSITE" id="PS00825">
    <property type="entry name" value="EF1BD_2"/>
    <property type="match status" value="1"/>
</dbReference>
<evidence type="ECO:0000313" key="10">
    <source>
        <dbReference type="RefSeq" id="XP_019513324.1"/>
    </source>
</evidence>
<gene>
    <name evidence="10" type="primary">EEF1D</name>
</gene>
<evidence type="ECO:0000259" key="8">
    <source>
        <dbReference type="SMART" id="SM01182"/>
    </source>
</evidence>
<dbReference type="GO" id="GO:0005853">
    <property type="term" value="C:eukaryotic translation elongation factor 1 complex"/>
    <property type="evidence" value="ECO:0007669"/>
    <property type="project" value="InterPro"/>
</dbReference>
<proteinExistence type="inferred from homology"/>
<organism evidence="9 10">
    <name type="scientific">Hipposideros armiger</name>
    <name type="common">Great Himalayan leaf-nosed bat</name>
    <dbReference type="NCBI Taxonomy" id="186990"/>
    <lineage>
        <taxon>Eukaryota</taxon>
        <taxon>Metazoa</taxon>
        <taxon>Chordata</taxon>
        <taxon>Craniata</taxon>
        <taxon>Vertebrata</taxon>
        <taxon>Euteleostomi</taxon>
        <taxon>Mammalia</taxon>
        <taxon>Eutheria</taxon>
        <taxon>Laurasiatheria</taxon>
        <taxon>Chiroptera</taxon>
        <taxon>Yinpterochiroptera</taxon>
        <taxon>Rhinolophoidea</taxon>
        <taxon>Hipposideridae</taxon>
        <taxon>Hipposideros</taxon>
    </lineage>
</organism>
<dbReference type="SMART" id="SM01182">
    <property type="entry name" value="EF-1_beta_acid"/>
    <property type="match status" value="1"/>
</dbReference>
<dbReference type="RefSeq" id="XP_019513324.1">
    <property type="nucleotide sequence ID" value="XM_019657779.1"/>
</dbReference>
<evidence type="ECO:0000256" key="5">
    <source>
        <dbReference type="RuleBase" id="RU003791"/>
    </source>
</evidence>
<evidence type="ECO:0000259" key="7">
    <source>
        <dbReference type="SMART" id="SM00888"/>
    </source>
</evidence>
<dbReference type="AlphaFoldDB" id="A0A8B7SKZ5"/>
<feature type="region of interest" description="Disordered" evidence="6">
    <location>
        <begin position="141"/>
        <end position="187"/>
    </location>
</feature>